<reference evidence="7" key="2">
    <citation type="submission" date="2020-01" db="EMBL/GenBank/DDBJ databases">
        <authorList>
            <person name="Hornung B."/>
        </authorList>
    </citation>
    <scope>NUCLEOTIDE SEQUENCE</scope>
    <source>
        <strain evidence="7">PacBioINE</strain>
    </source>
</reference>
<feature type="active site" description="Proton donor/acceptor" evidence="5">
    <location>
        <position position="150"/>
    </location>
</feature>
<keyword evidence="9" id="KW-1185">Reference proteome</keyword>
<keyword evidence="5" id="KW-0963">Cytoplasm</keyword>
<dbReference type="EMBL" id="LR746496">
    <property type="protein sequence ID" value="CAA7601306.1"/>
    <property type="molecule type" value="Genomic_DNA"/>
</dbReference>
<dbReference type="CDD" id="cd24010">
    <property type="entry name" value="ASKHA_NBD_AcK_PK"/>
    <property type="match status" value="1"/>
</dbReference>
<reference evidence="8" key="1">
    <citation type="submission" date="2014-11" db="EMBL/GenBank/DDBJ databases">
        <authorList>
            <person name="Hornung B.V."/>
        </authorList>
    </citation>
    <scope>NUCLEOTIDE SEQUENCE</scope>
    <source>
        <strain evidence="8">INE</strain>
    </source>
</reference>
<proteinExistence type="inferred from homology"/>
<comment type="catalytic activity">
    <reaction evidence="5">
        <text>acetate + ATP = acetyl phosphate + ADP</text>
        <dbReference type="Rhea" id="RHEA:11352"/>
        <dbReference type="ChEBI" id="CHEBI:22191"/>
        <dbReference type="ChEBI" id="CHEBI:30089"/>
        <dbReference type="ChEBI" id="CHEBI:30616"/>
        <dbReference type="ChEBI" id="CHEBI:456216"/>
        <dbReference type="EC" id="2.7.2.1"/>
    </reaction>
</comment>
<dbReference type="AlphaFoldDB" id="A0A8S0XBJ3"/>
<gene>
    <name evidence="5" type="primary">ackA</name>
    <name evidence="7" type="ORF">DEACI_1972</name>
    <name evidence="8" type="ORF">DEACI_3264</name>
</gene>
<evidence type="ECO:0000313" key="9">
    <source>
        <dbReference type="Proteomes" id="UP001071230"/>
    </source>
</evidence>
<dbReference type="SUPFAM" id="SSF53067">
    <property type="entry name" value="Actin-like ATPase domain"/>
    <property type="match status" value="2"/>
</dbReference>
<dbReference type="Proteomes" id="UP000836597">
    <property type="component" value="Chromosome"/>
</dbReference>
<dbReference type="PRINTS" id="PR00471">
    <property type="entry name" value="ACETATEKNASE"/>
</dbReference>
<evidence type="ECO:0000256" key="2">
    <source>
        <dbReference type="ARBA" id="ARBA00022741"/>
    </source>
</evidence>
<evidence type="ECO:0000256" key="5">
    <source>
        <dbReference type="HAMAP-Rule" id="MF_00020"/>
    </source>
</evidence>
<comment type="subcellular location">
    <subcellularLocation>
        <location evidence="5">Cytoplasm</location>
    </subcellularLocation>
</comment>
<dbReference type="Gene3D" id="3.30.420.40">
    <property type="match status" value="2"/>
</dbReference>
<dbReference type="Proteomes" id="UP001071230">
    <property type="component" value="Unassembled WGS sequence"/>
</dbReference>
<dbReference type="EMBL" id="CDGJ01000095">
    <property type="protein sequence ID" value="CEJ08784.1"/>
    <property type="molecule type" value="Genomic_DNA"/>
</dbReference>
<dbReference type="InterPro" id="IPR000890">
    <property type="entry name" value="Aliphatic_acid_kin_short-chain"/>
</dbReference>
<keyword evidence="5" id="KW-0460">Magnesium</keyword>
<comment type="cofactor">
    <cofactor evidence="5">
        <name>Mg(2+)</name>
        <dbReference type="ChEBI" id="CHEBI:18420"/>
    </cofactor>
    <cofactor evidence="5">
        <name>Mn(2+)</name>
        <dbReference type="ChEBI" id="CHEBI:29035"/>
    </cofactor>
    <text evidence="5">Mg(2+). Can also accept Mn(2+).</text>
</comment>
<feature type="binding site" evidence="5">
    <location>
        <position position="14"/>
    </location>
    <ligand>
        <name>ATP</name>
        <dbReference type="ChEBI" id="CHEBI:30616"/>
    </ligand>
</feature>
<evidence type="ECO:0000256" key="1">
    <source>
        <dbReference type="ARBA" id="ARBA00022679"/>
    </source>
</evidence>
<comment type="subunit">
    <text evidence="5">Homodimer.</text>
</comment>
<evidence type="ECO:0000256" key="4">
    <source>
        <dbReference type="ARBA" id="ARBA00022840"/>
    </source>
</evidence>
<feature type="binding site" evidence="5">
    <location>
        <position position="7"/>
    </location>
    <ligand>
        <name>Mg(2+)</name>
        <dbReference type="ChEBI" id="CHEBI:18420"/>
    </ligand>
</feature>
<dbReference type="GO" id="GO:0000287">
    <property type="term" value="F:magnesium ion binding"/>
    <property type="evidence" value="ECO:0007669"/>
    <property type="project" value="UniProtKB-UniRule"/>
</dbReference>
<dbReference type="GO" id="GO:0005737">
    <property type="term" value="C:cytoplasm"/>
    <property type="evidence" value="ECO:0007669"/>
    <property type="project" value="UniProtKB-SubCell"/>
</dbReference>
<dbReference type="KEGG" id="aacx:DEACI_1972"/>
<keyword evidence="5" id="KW-0479">Metal-binding</keyword>
<feature type="site" description="Transition state stabilizer" evidence="5">
    <location>
        <position position="243"/>
    </location>
</feature>
<protein>
    <recommendedName>
        <fullName evidence="5">Acetate kinase</fullName>
        <ecNumber evidence="5">2.7.2.1</ecNumber>
    </recommendedName>
    <alternativeName>
        <fullName evidence="5">Acetokinase</fullName>
    </alternativeName>
</protein>
<feature type="binding site" evidence="5">
    <location>
        <begin position="285"/>
        <end position="287"/>
    </location>
    <ligand>
        <name>ATP</name>
        <dbReference type="ChEBI" id="CHEBI:30616"/>
    </ligand>
</feature>
<evidence type="ECO:0000313" key="8">
    <source>
        <dbReference type="EMBL" id="CEJ08784.1"/>
    </source>
</evidence>
<dbReference type="GO" id="GO:0006083">
    <property type="term" value="P:acetate metabolic process"/>
    <property type="evidence" value="ECO:0007669"/>
    <property type="project" value="TreeGrafter"/>
</dbReference>
<accession>A0A8S0XBJ3</accession>
<organism evidence="7">
    <name type="scientific">Acididesulfobacillus acetoxydans</name>
    <dbReference type="NCBI Taxonomy" id="1561005"/>
    <lineage>
        <taxon>Bacteria</taxon>
        <taxon>Bacillati</taxon>
        <taxon>Bacillota</taxon>
        <taxon>Clostridia</taxon>
        <taxon>Eubacteriales</taxon>
        <taxon>Peptococcaceae</taxon>
        <taxon>Acididesulfobacillus</taxon>
    </lineage>
</organism>
<evidence type="ECO:0000256" key="3">
    <source>
        <dbReference type="ARBA" id="ARBA00022777"/>
    </source>
</evidence>
<feature type="binding site" evidence="5">
    <location>
        <position position="386"/>
    </location>
    <ligand>
        <name>Mg(2+)</name>
        <dbReference type="ChEBI" id="CHEBI:18420"/>
    </ligand>
</feature>
<dbReference type="InterPro" id="IPR043129">
    <property type="entry name" value="ATPase_NBD"/>
</dbReference>
<comment type="caution">
    <text evidence="5">Lacks conserved residue(s) required for the propagation of feature annotation.</text>
</comment>
<dbReference type="EC" id="2.7.2.1" evidence="5"/>
<dbReference type="GO" id="GO:0008776">
    <property type="term" value="F:acetate kinase activity"/>
    <property type="evidence" value="ECO:0007669"/>
    <property type="project" value="UniProtKB-UniRule"/>
</dbReference>
<feature type="binding site" evidence="5">
    <location>
        <position position="93"/>
    </location>
    <ligand>
        <name>substrate</name>
    </ligand>
</feature>
<keyword evidence="4 5" id="KW-0067">ATP-binding</keyword>
<dbReference type="PIRSF" id="PIRSF000722">
    <property type="entry name" value="Acetate_prop_kin"/>
    <property type="match status" value="1"/>
</dbReference>
<evidence type="ECO:0000256" key="6">
    <source>
        <dbReference type="RuleBase" id="RU003835"/>
    </source>
</evidence>
<feature type="site" description="Transition state stabilizer" evidence="5">
    <location>
        <position position="182"/>
    </location>
</feature>
<dbReference type="HAMAP" id="MF_00020">
    <property type="entry name" value="Acetate_kinase"/>
    <property type="match status" value="1"/>
</dbReference>
<keyword evidence="1 5" id="KW-0808">Transferase</keyword>
<sequence length="422" mass="46058">MRILVLNSGGTSIKYQLFGFRGGELVTVAKGAVESIGQPHSLLKFDVPKQAPLRKEIEAKDHAGGLEQALRLLVDPEIGPLSSYSEIDAVGHRVVQAGEKFRGTFLIDDALLMALREHSELAPLHNPPNIRGIEACRRLMPGVPQVAVFDNAFHKDLPDYAYIYALPYEYYEKYGVRRYGFHGISFKYMTERAAELLKVDVSQKRIISLMLGSGTTINALAYGHSVDVSTGLSPTEGLVQSTRCGDLDPFIITHIMRKEGLSLEEMDEVLSKRSGWLGISGVSNDLRLVEEAAEEGNPQAKLALRAFTYRAKKYIGAYAAAMGGLDLVLFAGGVGENSSVVRAEICRGLEFLGIELDEERNAQLKGEGLVSRPEGSVPVLVVDTNEEAVIAQETYALVTVKSMLELKCVDQSSRVLNLESGG</sequence>
<keyword evidence="2 5" id="KW-0547">Nucleotide-binding</keyword>
<dbReference type="PANTHER" id="PTHR21060">
    <property type="entry name" value="ACETATE KINASE"/>
    <property type="match status" value="1"/>
</dbReference>
<dbReference type="PANTHER" id="PTHR21060:SF15">
    <property type="entry name" value="ACETATE KINASE-RELATED"/>
    <property type="match status" value="1"/>
</dbReference>
<dbReference type="GO" id="GO:0005524">
    <property type="term" value="F:ATP binding"/>
    <property type="evidence" value="ECO:0007669"/>
    <property type="project" value="UniProtKB-KW"/>
</dbReference>
<dbReference type="GO" id="GO:0006085">
    <property type="term" value="P:acetyl-CoA biosynthetic process"/>
    <property type="evidence" value="ECO:0007669"/>
    <property type="project" value="UniProtKB-UniRule"/>
</dbReference>
<name>A0A8S0XBJ3_9FIRM</name>
<feature type="binding site" evidence="5">
    <location>
        <begin position="333"/>
        <end position="337"/>
    </location>
    <ligand>
        <name>ATP</name>
        <dbReference type="ChEBI" id="CHEBI:30616"/>
    </ligand>
</feature>
<keyword evidence="3 5" id="KW-0418">Kinase</keyword>
<dbReference type="InterPro" id="IPR004372">
    <property type="entry name" value="Ac/propionate_kinase"/>
</dbReference>
<comment type="pathway">
    <text evidence="5">Metabolic intermediate biosynthesis; acetyl-CoA biosynthesis; acetyl-CoA from acetate: step 1/2.</text>
</comment>
<dbReference type="RefSeq" id="WP_261487449.1">
    <property type="nucleotide sequence ID" value="NZ_CDGJ01000095.1"/>
</dbReference>
<evidence type="ECO:0000313" key="7">
    <source>
        <dbReference type="EMBL" id="CAA7601306.1"/>
    </source>
</evidence>
<dbReference type="NCBIfam" id="TIGR00016">
    <property type="entry name" value="ackA"/>
    <property type="match status" value="1"/>
</dbReference>
<dbReference type="Pfam" id="PF00871">
    <property type="entry name" value="Acetate_kinase"/>
    <property type="match status" value="1"/>
</dbReference>
<comment type="similarity">
    <text evidence="5 6">Belongs to the acetokinase family.</text>
</comment>
<comment type="function">
    <text evidence="5">Catalyzes the formation of acetyl phosphate from acetate and ATP. Can also catalyze the reverse reaction.</text>
</comment>